<sequence length="360" mass="39214">MAGFRLVYVVTSVVPLAVGYIDLEASNKRCSRAVPAATIDPAPSRYKIWTKSSLHVIRSSEAASRIRSQIAIELGMTNGYVFREYIGAQFTGVQFSEVPINAGVSFHFILAFAIDYLASQSSPPTPTNGAFNPFWDTENLSAAAISATKAAHPNLSIMVSLGGDTVQNTGVNATFAPSSVDSWVDNAVSSLSAMINQYGLDGVDVDYEHFGTADVDTFVECMGRLLTQLKASFPNIVTSIAPFERGDVQKYYQALWSKYSGVIDYVNFQFYGYGANTVVDYYVMFYNTQQANYPGAKVLASFKTGDVTGLLSPEQGISAAQELQKQDKLPGLFIFSADSSKNSTYGFEYETRAQEIIANH</sequence>
<protein>
    <submittedName>
        <fullName evidence="1">Uncharacterized protein</fullName>
    </submittedName>
</protein>
<organism evidence="1 2">
    <name type="scientific">Avena sativa</name>
    <name type="common">Oat</name>
    <dbReference type="NCBI Taxonomy" id="4498"/>
    <lineage>
        <taxon>Eukaryota</taxon>
        <taxon>Viridiplantae</taxon>
        <taxon>Streptophyta</taxon>
        <taxon>Embryophyta</taxon>
        <taxon>Tracheophyta</taxon>
        <taxon>Spermatophyta</taxon>
        <taxon>Magnoliopsida</taxon>
        <taxon>Liliopsida</taxon>
        <taxon>Poales</taxon>
        <taxon>Poaceae</taxon>
        <taxon>BOP clade</taxon>
        <taxon>Pooideae</taxon>
        <taxon>Poodae</taxon>
        <taxon>Poeae</taxon>
        <taxon>Poeae Chloroplast Group 1 (Aveneae type)</taxon>
        <taxon>Aveninae</taxon>
        <taxon>Avena</taxon>
    </lineage>
</organism>
<dbReference type="Proteomes" id="UP001732700">
    <property type="component" value="Chromosome 2C"/>
</dbReference>
<proteinExistence type="predicted"/>
<dbReference type="EnsemblPlants" id="AVESA.00010b.r2.2CG0291730.1">
    <property type="protein sequence ID" value="AVESA.00010b.r2.2CG0291730.1.CDS"/>
    <property type="gene ID" value="AVESA.00010b.r2.2CG0291730"/>
</dbReference>
<reference evidence="1" key="1">
    <citation type="submission" date="2021-05" db="EMBL/GenBank/DDBJ databases">
        <authorList>
            <person name="Scholz U."/>
            <person name="Mascher M."/>
            <person name="Fiebig A."/>
        </authorList>
    </citation>
    <scope>NUCLEOTIDE SEQUENCE [LARGE SCALE GENOMIC DNA]</scope>
</reference>
<reference evidence="1" key="2">
    <citation type="submission" date="2025-09" db="UniProtKB">
        <authorList>
            <consortium name="EnsemblPlants"/>
        </authorList>
    </citation>
    <scope>IDENTIFICATION</scope>
</reference>
<name>A0ACD5UP06_AVESA</name>
<keyword evidence="2" id="KW-1185">Reference proteome</keyword>
<evidence type="ECO:0000313" key="2">
    <source>
        <dbReference type="Proteomes" id="UP001732700"/>
    </source>
</evidence>
<evidence type="ECO:0000313" key="1">
    <source>
        <dbReference type="EnsemblPlants" id="AVESA.00010b.r2.2CG0291730.1.CDS"/>
    </source>
</evidence>
<accession>A0ACD5UP06</accession>